<feature type="region of interest" description="Disordered" evidence="8">
    <location>
        <begin position="1"/>
        <end position="31"/>
    </location>
</feature>
<gene>
    <name evidence="11" type="ORF">R3I93_021960</name>
</gene>
<keyword evidence="5" id="KW-0010">Activator</keyword>
<dbReference type="InterPro" id="IPR015395">
    <property type="entry name" value="C-myb_C"/>
</dbReference>
<evidence type="ECO:0000256" key="1">
    <source>
        <dbReference type="ARBA" id="ARBA00004123"/>
    </source>
</evidence>
<protein>
    <recommendedName>
        <fullName evidence="13">Myb-related protein A</fullName>
    </recommendedName>
</protein>
<evidence type="ECO:0008006" key="13">
    <source>
        <dbReference type="Google" id="ProtNLM"/>
    </source>
</evidence>
<dbReference type="InterPro" id="IPR017930">
    <property type="entry name" value="Myb_dom"/>
</dbReference>
<dbReference type="CDD" id="cd00167">
    <property type="entry name" value="SANT"/>
    <property type="match status" value="3"/>
</dbReference>
<dbReference type="Proteomes" id="UP001364617">
    <property type="component" value="Unassembled WGS sequence"/>
</dbReference>
<comment type="subcellular location">
    <subcellularLocation>
        <location evidence="1">Nucleus</location>
    </subcellularLocation>
</comment>
<dbReference type="InterPro" id="IPR050560">
    <property type="entry name" value="MYB_TF"/>
</dbReference>
<dbReference type="FunFam" id="1.10.10.60:FF:000010">
    <property type="entry name" value="Transcriptional activator Myb isoform A"/>
    <property type="match status" value="1"/>
</dbReference>
<dbReference type="SMART" id="SM00717">
    <property type="entry name" value="SANT"/>
    <property type="match status" value="3"/>
</dbReference>
<dbReference type="EMBL" id="JAYKXH010000024">
    <property type="protein sequence ID" value="KAK7123701.1"/>
    <property type="molecule type" value="Genomic_DNA"/>
</dbReference>
<feature type="domain" description="HTH myb-type" evidence="10">
    <location>
        <begin position="29"/>
        <end position="80"/>
    </location>
</feature>
<evidence type="ECO:0000256" key="5">
    <source>
        <dbReference type="ARBA" id="ARBA00023159"/>
    </source>
</evidence>
<dbReference type="SUPFAM" id="SSF46689">
    <property type="entry name" value="Homeodomain-like"/>
    <property type="match status" value="2"/>
</dbReference>
<evidence type="ECO:0000313" key="12">
    <source>
        <dbReference type="Proteomes" id="UP001364617"/>
    </source>
</evidence>
<feature type="domain" description="Myb-like" evidence="9">
    <location>
        <begin position="133"/>
        <end position="183"/>
    </location>
</feature>
<sequence length="712" mass="80911">MPNMKSRSEDEDDERHSTDPDSRDSKNSKKTLCKIKWSRDEDEKLKKLVEQHGADAWKLISNYFPTRTDGQCQHRWQKVLNPELVKGPWTKEEDQRVIELVHKYGPKRWSVIAKHLQGRIGKQCRERWHNHLNPEVKKSSWTQEEDRIIYDAHKRLGNRWAEISKLLPGRTDNSIKNHWNSTMRRKVEHEGYLQEASKSYRSDPGQKKRPKSSQAVEYSHGQNQLIMSSQSQPPRYPYGSQSDQCMENTSVDISSFMTNPESYSSWSDSLPDDTVTTTESVDDRGVDLCRLEEGQPARMPLPLSPSKFLAAEASAVLSTLETIPEFAETMELIDSDPLAWSDVTSFDLSERGSSPKHANPTEERCTESLAYSINAPTVPVMDRQCAAVSQGKSVALSNRFSSQPASMLRKKRREREDQSPADENNCCSFIDNSGNSPKNTPVKGLPFSPSQFFNVSGGEPLSLDNPALTSTPVCGQKCLLNTPQQRETTPKHQKENAGFRTPKLHKNIIIHTPRTPTPFKNALAAQEKMHGPLRMVPQPLALLEEDIREVLKEETGADIFTQVQNQLQYRSYEQMEAPARKVRKSLVLDNWEKDCLNVQLFPQQQINNNALSHSDGLLTRSMLMMPLTEREENCCSPRSLKDSLSLVCSLSPQGKRENMTQRSPPYQTLTPANSNWEAVVFGKTEDQMIMTEQARRYLNANPTTCISRALIL</sequence>
<reference evidence="11 12" key="1">
    <citation type="submission" date="2024-02" db="EMBL/GenBank/DDBJ databases">
        <title>Chromosome-level genome assembly of the Eurasian Minnow (Phoxinus phoxinus).</title>
        <authorList>
            <person name="Oriowo T.O."/>
            <person name="Martin S."/>
            <person name="Stange M."/>
            <person name="Chrysostomakis Y."/>
            <person name="Brown T."/>
            <person name="Winkler S."/>
            <person name="Kukowka S."/>
            <person name="Myers E.W."/>
            <person name="Bohne A."/>
        </authorList>
    </citation>
    <scope>NUCLEOTIDE SEQUENCE [LARGE SCALE GENOMIC DNA]</scope>
    <source>
        <strain evidence="11">ZFMK-TIS-60720</strain>
        <tissue evidence="11">Whole Organism</tissue>
    </source>
</reference>
<feature type="compositionally biased region" description="Basic and acidic residues" evidence="8">
    <location>
        <begin position="196"/>
        <end position="206"/>
    </location>
</feature>
<organism evidence="11 12">
    <name type="scientific">Phoxinus phoxinus</name>
    <name type="common">Eurasian minnow</name>
    <dbReference type="NCBI Taxonomy" id="58324"/>
    <lineage>
        <taxon>Eukaryota</taxon>
        <taxon>Metazoa</taxon>
        <taxon>Chordata</taxon>
        <taxon>Craniata</taxon>
        <taxon>Vertebrata</taxon>
        <taxon>Euteleostomi</taxon>
        <taxon>Actinopterygii</taxon>
        <taxon>Neopterygii</taxon>
        <taxon>Teleostei</taxon>
        <taxon>Ostariophysi</taxon>
        <taxon>Cypriniformes</taxon>
        <taxon>Leuciscidae</taxon>
        <taxon>Phoxininae</taxon>
        <taxon>Phoxinus</taxon>
    </lineage>
</organism>
<dbReference type="PANTHER" id="PTHR45614:SF9">
    <property type="entry name" value="MYB-RELATED PROTEIN A"/>
    <property type="match status" value="1"/>
</dbReference>
<comment type="caution">
    <text evidence="11">The sequence shown here is derived from an EMBL/GenBank/DDBJ whole genome shotgun (WGS) entry which is preliminary data.</text>
</comment>
<feature type="domain" description="HTH myb-type" evidence="10">
    <location>
        <begin position="137"/>
        <end position="187"/>
    </location>
</feature>
<feature type="region of interest" description="Disordered" evidence="8">
    <location>
        <begin position="398"/>
        <end position="441"/>
    </location>
</feature>
<name>A0AAN9GRN2_9TELE</name>
<dbReference type="GO" id="GO:0005634">
    <property type="term" value="C:nucleus"/>
    <property type="evidence" value="ECO:0007669"/>
    <property type="project" value="UniProtKB-SubCell"/>
</dbReference>
<keyword evidence="12" id="KW-1185">Reference proteome</keyword>
<evidence type="ECO:0000313" key="11">
    <source>
        <dbReference type="EMBL" id="KAK7123701.1"/>
    </source>
</evidence>
<keyword evidence="6" id="KW-0804">Transcription</keyword>
<keyword evidence="2" id="KW-0677">Repeat</keyword>
<evidence type="ECO:0000259" key="9">
    <source>
        <dbReference type="PROSITE" id="PS50090"/>
    </source>
</evidence>
<feature type="compositionally biased region" description="Basic and acidic residues" evidence="8">
    <location>
        <begin position="14"/>
        <end position="27"/>
    </location>
</feature>
<feature type="region of interest" description="Disordered" evidence="8">
    <location>
        <begin position="196"/>
        <end position="221"/>
    </location>
</feature>
<dbReference type="InterPro" id="IPR001005">
    <property type="entry name" value="SANT/Myb"/>
</dbReference>
<dbReference type="FunFam" id="1.10.10.60:FF:000016">
    <property type="entry name" value="Transcriptional activator Myb isoform A"/>
    <property type="match status" value="1"/>
</dbReference>
<dbReference type="InterPro" id="IPR009057">
    <property type="entry name" value="Homeodomain-like_sf"/>
</dbReference>
<dbReference type="PROSITE" id="PS50090">
    <property type="entry name" value="MYB_LIKE"/>
    <property type="match status" value="3"/>
</dbReference>
<dbReference type="GO" id="GO:0000981">
    <property type="term" value="F:DNA-binding transcription factor activity, RNA polymerase II-specific"/>
    <property type="evidence" value="ECO:0007669"/>
    <property type="project" value="TreeGrafter"/>
</dbReference>
<evidence type="ECO:0000256" key="7">
    <source>
        <dbReference type="ARBA" id="ARBA00023242"/>
    </source>
</evidence>
<evidence type="ECO:0000256" key="3">
    <source>
        <dbReference type="ARBA" id="ARBA00023015"/>
    </source>
</evidence>
<keyword evidence="7" id="KW-0539">Nucleus</keyword>
<dbReference type="FunFam" id="1.10.10.60:FF:000042">
    <property type="entry name" value="Transcriptional activator Myb isoform A"/>
    <property type="match status" value="1"/>
</dbReference>
<dbReference type="PROSITE" id="PS51294">
    <property type="entry name" value="HTH_MYB"/>
    <property type="match status" value="3"/>
</dbReference>
<evidence type="ECO:0000256" key="4">
    <source>
        <dbReference type="ARBA" id="ARBA00023125"/>
    </source>
</evidence>
<dbReference type="Pfam" id="PF00249">
    <property type="entry name" value="Myb_DNA-binding"/>
    <property type="match status" value="3"/>
</dbReference>
<keyword evidence="3" id="KW-0805">Transcription regulation</keyword>
<dbReference type="Gene3D" id="1.10.10.60">
    <property type="entry name" value="Homeodomain-like"/>
    <property type="match status" value="3"/>
</dbReference>
<feature type="domain" description="Myb-like" evidence="9">
    <location>
        <begin position="81"/>
        <end position="132"/>
    </location>
</feature>
<proteinExistence type="predicted"/>
<feature type="compositionally biased region" description="Polar residues" evidence="8">
    <location>
        <begin position="421"/>
        <end position="439"/>
    </location>
</feature>
<dbReference type="PANTHER" id="PTHR45614">
    <property type="entry name" value="MYB PROTEIN-RELATED"/>
    <property type="match status" value="1"/>
</dbReference>
<dbReference type="GO" id="GO:0000978">
    <property type="term" value="F:RNA polymerase II cis-regulatory region sequence-specific DNA binding"/>
    <property type="evidence" value="ECO:0007669"/>
    <property type="project" value="TreeGrafter"/>
</dbReference>
<feature type="compositionally biased region" description="Polar residues" evidence="8">
    <location>
        <begin position="212"/>
        <end position="221"/>
    </location>
</feature>
<evidence type="ECO:0000256" key="6">
    <source>
        <dbReference type="ARBA" id="ARBA00023163"/>
    </source>
</evidence>
<feature type="domain" description="Myb-like" evidence="9">
    <location>
        <begin position="29"/>
        <end position="80"/>
    </location>
</feature>
<accession>A0AAN9GRN2</accession>
<dbReference type="Pfam" id="PF09316">
    <property type="entry name" value="Cmyb_C"/>
    <property type="match status" value="1"/>
</dbReference>
<keyword evidence="4" id="KW-0238">DNA-binding</keyword>
<evidence type="ECO:0000259" key="10">
    <source>
        <dbReference type="PROSITE" id="PS51294"/>
    </source>
</evidence>
<feature type="domain" description="HTH myb-type" evidence="10">
    <location>
        <begin position="81"/>
        <end position="136"/>
    </location>
</feature>
<dbReference type="AlphaFoldDB" id="A0AAN9GRN2"/>
<evidence type="ECO:0000256" key="2">
    <source>
        <dbReference type="ARBA" id="ARBA00022737"/>
    </source>
</evidence>
<evidence type="ECO:0000256" key="8">
    <source>
        <dbReference type="SAM" id="MobiDB-lite"/>
    </source>
</evidence>